<evidence type="ECO:0000313" key="2">
    <source>
        <dbReference type="EMBL" id="HAF73326.1"/>
    </source>
</evidence>
<evidence type="ECO:0000256" key="1">
    <source>
        <dbReference type="SAM" id="MobiDB-lite"/>
    </source>
</evidence>
<feature type="region of interest" description="Disordered" evidence="1">
    <location>
        <begin position="1"/>
        <end position="37"/>
    </location>
</feature>
<proteinExistence type="predicted"/>
<keyword evidence="2" id="KW-0456">Lyase</keyword>
<dbReference type="SUPFAM" id="SSF48173">
    <property type="entry name" value="Cryptochrome/photolyase FAD-binding domain"/>
    <property type="match status" value="1"/>
</dbReference>
<evidence type="ECO:0000313" key="3">
    <source>
        <dbReference type="Proteomes" id="UP000260925"/>
    </source>
</evidence>
<dbReference type="Gene3D" id="1.25.40.80">
    <property type="match status" value="1"/>
</dbReference>
<dbReference type="GO" id="GO:0016829">
    <property type="term" value="F:lyase activity"/>
    <property type="evidence" value="ECO:0007669"/>
    <property type="project" value="UniProtKB-KW"/>
</dbReference>
<organism evidence="2 3">
    <name type="scientific">Corynebacterium variabile</name>
    <dbReference type="NCBI Taxonomy" id="1727"/>
    <lineage>
        <taxon>Bacteria</taxon>
        <taxon>Bacillati</taxon>
        <taxon>Actinomycetota</taxon>
        <taxon>Actinomycetes</taxon>
        <taxon>Mycobacteriales</taxon>
        <taxon>Corynebacteriaceae</taxon>
        <taxon>Corynebacterium</taxon>
    </lineage>
</organism>
<dbReference type="AlphaFoldDB" id="A0A3B9QWF3"/>
<reference evidence="2 3" key="1">
    <citation type="journal article" date="2018" name="Nat. Biotechnol.">
        <title>A standardized bacterial taxonomy based on genome phylogeny substantially revises the tree of life.</title>
        <authorList>
            <person name="Parks D.H."/>
            <person name="Chuvochina M."/>
            <person name="Waite D.W."/>
            <person name="Rinke C."/>
            <person name="Skarshewski A."/>
            <person name="Chaumeil P.A."/>
            <person name="Hugenholtz P."/>
        </authorList>
    </citation>
    <scope>NUCLEOTIDE SEQUENCE [LARGE SCALE GENOMIC DNA]</scope>
    <source>
        <strain evidence="2">UBA9851</strain>
    </source>
</reference>
<dbReference type="InterPro" id="IPR036134">
    <property type="entry name" value="Crypto/Photolyase_FAD-like_sf"/>
</dbReference>
<accession>A0A3B9QWF3</accession>
<name>A0A3B9QWF3_9CORY</name>
<comment type="caution">
    <text evidence="2">The sequence shown here is derived from an EMBL/GenBank/DDBJ whole genome shotgun (WGS) entry which is preliminary data.</text>
</comment>
<feature type="compositionally biased region" description="Polar residues" evidence="1">
    <location>
        <begin position="1"/>
        <end position="11"/>
    </location>
</feature>
<protein>
    <submittedName>
        <fullName evidence="2">Deoxyribodipyrimidine photo-lyase</fullName>
    </submittedName>
</protein>
<gene>
    <name evidence="2" type="ORF">DCL06_11495</name>
</gene>
<sequence length="50" mass="5303">MTGARRTTATGSPGYADGRDIPDADATTGLSPPLRFGEVSPHRVWYAVAR</sequence>
<dbReference type="EMBL" id="DMDD01000274">
    <property type="protein sequence ID" value="HAF73326.1"/>
    <property type="molecule type" value="Genomic_DNA"/>
</dbReference>
<feature type="non-terminal residue" evidence="2">
    <location>
        <position position="50"/>
    </location>
</feature>
<dbReference type="Proteomes" id="UP000260925">
    <property type="component" value="Unassembled WGS sequence"/>
</dbReference>